<evidence type="ECO:0000313" key="2">
    <source>
        <dbReference type="Proteomes" id="UP000273083"/>
    </source>
</evidence>
<dbReference type="Proteomes" id="UP000273083">
    <property type="component" value="Unassembled WGS sequence"/>
</dbReference>
<reference evidence="1 2" key="1">
    <citation type="submission" date="2018-11" db="EMBL/GenBank/DDBJ databases">
        <title>Genomic Encyclopedia of Type Strains, Phase IV (KMG-IV): sequencing the most valuable type-strain genomes for metagenomic binning, comparative biology and taxonomic classification.</title>
        <authorList>
            <person name="Goeker M."/>
        </authorList>
    </citation>
    <scope>NUCLEOTIDE SEQUENCE [LARGE SCALE GENOMIC DNA]</scope>
    <source>
        <strain evidence="1 2">DSM 26537</strain>
    </source>
</reference>
<protein>
    <submittedName>
        <fullName evidence="1">Uncharacterized protein</fullName>
    </submittedName>
</protein>
<comment type="caution">
    <text evidence="1">The sequence shown here is derived from an EMBL/GenBank/DDBJ whole genome shotgun (WGS) entry which is preliminary data.</text>
</comment>
<dbReference type="AlphaFoldDB" id="A0A3N1XSB0"/>
<keyword evidence="2" id="KW-1185">Reference proteome</keyword>
<dbReference type="EMBL" id="RJVG01000005">
    <property type="protein sequence ID" value="ROR28072.1"/>
    <property type="molecule type" value="Genomic_DNA"/>
</dbReference>
<name>A0A3N1XSB0_9FIRM</name>
<sequence length="57" mass="6648">MQSKISISGKIKSEMISFYKSNGILHVETVILMRNSGLEIFFSEKLKNNQLCYYKRT</sequence>
<accession>A0A3N1XSB0</accession>
<gene>
    <name evidence="1" type="ORF">EDD66_10510</name>
</gene>
<proteinExistence type="predicted"/>
<evidence type="ECO:0000313" key="1">
    <source>
        <dbReference type="EMBL" id="ROR28072.1"/>
    </source>
</evidence>
<organism evidence="1 2">
    <name type="scientific">Mobilisporobacter senegalensis</name>
    <dbReference type="NCBI Taxonomy" id="1329262"/>
    <lineage>
        <taxon>Bacteria</taxon>
        <taxon>Bacillati</taxon>
        <taxon>Bacillota</taxon>
        <taxon>Clostridia</taxon>
        <taxon>Lachnospirales</taxon>
        <taxon>Lachnospiraceae</taxon>
        <taxon>Mobilisporobacter</taxon>
    </lineage>
</organism>